<evidence type="ECO:0000256" key="9">
    <source>
        <dbReference type="ARBA" id="ARBA00022842"/>
    </source>
</evidence>
<proteinExistence type="inferred from homology"/>
<dbReference type="Pfam" id="PF02367">
    <property type="entry name" value="TsaE"/>
    <property type="match status" value="1"/>
</dbReference>
<comment type="similarity">
    <text evidence="2">Belongs to the TsaE family.</text>
</comment>
<dbReference type="NCBIfam" id="TIGR00150">
    <property type="entry name" value="T6A_YjeE"/>
    <property type="match status" value="1"/>
</dbReference>
<dbReference type="GO" id="GO:0046872">
    <property type="term" value="F:metal ion binding"/>
    <property type="evidence" value="ECO:0007669"/>
    <property type="project" value="UniProtKB-KW"/>
</dbReference>
<dbReference type="EMBL" id="PFCQ01000007">
    <property type="protein sequence ID" value="PIR68373.1"/>
    <property type="molecule type" value="Genomic_DNA"/>
</dbReference>
<comment type="subcellular location">
    <subcellularLocation>
        <location evidence="1">Cytoplasm</location>
    </subcellularLocation>
</comment>
<dbReference type="PANTHER" id="PTHR33540:SF2">
    <property type="entry name" value="TRNA THREONYLCARBAMOYLADENOSINE BIOSYNTHESIS PROTEIN TSAE"/>
    <property type="match status" value="1"/>
</dbReference>
<evidence type="ECO:0000256" key="3">
    <source>
        <dbReference type="ARBA" id="ARBA00019010"/>
    </source>
</evidence>
<evidence type="ECO:0000313" key="12">
    <source>
        <dbReference type="Proteomes" id="UP000230094"/>
    </source>
</evidence>
<keyword evidence="9" id="KW-0460">Magnesium</keyword>
<evidence type="ECO:0000256" key="1">
    <source>
        <dbReference type="ARBA" id="ARBA00004496"/>
    </source>
</evidence>
<name>A0A2H0TBJ5_9BACT</name>
<reference evidence="12" key="1">
    <citation type="submission" date="2017-09" db="EMBL/GenBank/DDBJ databases">
        <title>Depth-based differentiation of microbial function through sediment-hosted aquifers and enrichment of novel symbionts in the deep terrestrial subsurface.</title>
        <authorList>
            <person name="Probst A.J."/>
            <person name="Ladd B."/>
            <person name="Jarett J.K."/>
            <person name="Geller-Mcgrath D.E."/>
            <person name="Sieber C.M.K."/>
            <person name="Emerson J.B."/>
            <person name="Anantharaman K."/>
            <person name="Thomas B.C."/>
            <person name="Malmstrom R."/>
            <person name="Stieglmeier M."/>
            <person name="Klingl A."/>
            <person name="Woyke T."/>
            <person name="Ryan C.M."/>
            <person name="Banfield J.F."/>
        </authorList>
    </citation>
    <scope>NUCLEOTIDE SEQUENCE [LARGE SCALE GENOMIC DNA]</scope>
</reference>
<keyword evidence="5" id="KW-0819">tRNA processing</keyword>
<comment type="caution">
    <text evidence="11">The sequence shown here is derived from an EMBL/GenBank/DDBJ whole genome shotgun (WGS) entry which is preliminary data.</text>
</comment>
<dbReference type="InterPro" id="IPR027417">
    <property type="entry name" value="P-loop_NTPase"/>
</dbReference>
<keyword evidence="7" id="KW-0547">Nucleotide-binding</keyword>
<evidence type="ECO:0000256" key="6">
    <source>
        <dbReference type="ARBA" id="ARBA00022723"/>
    </source>
</evidence>
<evidence type="ECO:0000256" key="2">
    <source>
        <dbReference type="ARBA" id="ARBA00007599"/>
    </source>
</evidence>
<keyword evidence="11" id="KW-0808">Transferase</keyword>
<accession>A0A2H0TBJ5</accession>
<dbReference type="Proteomes" id="UP000230094">
    <property type="component" value="Unassembled WGS sequence"/>
</dbReference>
<evidence type="ECO:0000256" key="5">
    <source>
        <dbReference type="ARBA" id="ARBA00022694"/>
    </source>
</evidence>
<dbReference type="SUPFAM" id="SSF52540">
    <property type="entry name" value="P-loop containing nucleoside triphosphate hydrolases"/>
    <property type="match status" value="1"/>
</dbReference>
<dbReference type="GO" id="GO:0005737">
    <property type="term" value="C:cytoplasm"/>
    <property type="evidence" value="ECO:0007669"/>
    <property type="project" value="UniProtKB-SubCell"/>
</dbReference>
<dbReference type="PANTHER" id="PTHR33540">
    <property type="entry name" value="TRNA THREONYLCARBAMOYLADENOSINE BIOSYNTHESIS PROTEIN TSAE"/>
    <property type="match status" value="1"/>
</dbReference>
<protein>
    <recommendedName>
        <fullName evidence="3">tRNA threonylcarbamoyladenosine biosynthesis protein TsaE</fullName>
    </recommendedName>
    <alternativeName>
        <fullName evidence="10">t(6)A37 threonylcarbamoyladenosine biosynthesis protein TsaE</fullName>
    </alternativeName>
</protein>
<organism evidence="11 12">
    <name type="scientific">Candidatus Nomurabacteria bacterium CG10_big_fil_rev_8_21_14_0_10_35_16</name>
    <dbReference type="NCBI Taxonomy" id="1974731"/>
    <lineage>
        <taxon>Bacteria</taxon>
        <taxon>Candidatus Nomuraibacteriota</taxon>
    </lineage>
</organism>
<evidence type="ECO:0000256" key="8">
    <source>
        <dbReference type="ARBA" id="ARBA00022840"/>
    </source>
</evidence>
<keyword evidence="4" id="KW-0963">Cytoplasm</keyword>
<dbReference type="GO" id="GO:0016740">
    <property type="term" value="F:transferase activity"/>
    <property type="evidence" value="ECO:0007669"/>
    <property type="project" value="UniProtKB-KW"/>
</dbReference>
<dbReference type="GO" id="GO:0005524">
    <property type="term" value="F:ATP binding"/>
    <property type="evidence" value="ECO:0007669"/>
    <property type="project" value="UniProtKB-KW"/>
</dbReference>
<dbReference type="GO" id="GO:0002949">
    <property type="term" value="P:tRNA threonylcarbamoyladenosine modification"/>
    <property type="evidence" value="ECO:0007669"/>
    <property type="project" value="InterPro"/>
</dbReference>
<dbReference type="Gene3D" id="3.40.50.300">
    <property type="entry name" value="P-loop containing nucleotide triphosphate hydrolases"/>
    <property type="match status" value="1"/>
</dbReference>
<evidence type="ECO:0000256" key="7">
    <source>
        <dbReference type="ARBA" id="ARBA00022741"/>
    </source>
</evidence>
<gene>
    <name evidence="11" type="ORF">COU49_01495</name>
</gene>
<dbReference type="InterPro" id="IPR003442">
    <property type="entry name" value="T6A_TsaE"/>
</dbReference>
<evidence type="ECO:0000256" key="10">
    <source>
        <dbReference type="ARBA" id="ARBA00032441"/>
    </source>
</evidence>
<evidence type="ECO:0000313" key="11">
    <source>
        <dbReference type="EMBL" id="PIR68373.1"/>
    </source>
</evidence>
<keyword evidence="6" id="KW-0479">Metal-binding</keyword>
<evidence type="ECO:0000256" key="4">
    <source>
        <dbReference type="ARBA" id="ARBA00022490"/>
    </source>
</evidence>
<dbReference type="AlphaFoldDB" id="A0A2H0TBJ5"/>
<keyword evidence="8" id="KW-0067">ATP-binding</keyword>
<sequence length="147" mass="17052">MKKVSKNKTETSKIAKIFIDRHLKQIKNRKEAVVVGLLGDLGVGKTTFTQAVAKHLGVSNRVSSPTFVVIKKYPIKFKGYKFFFHIDAYRLKNEKEILVLGWNEIITQPEHIIFIEWPENVKKVIPKSSKLIHISHIENKHRGFEFK</sequence>